<evidence type="ECO:0000259" key="8">
    <source>
        <dbReference type="PROSITE" id="PS50158"/>
    </source>
</evidence>
<gene>
    <name evidence="11" type="primary">YG31B</name>
</gene>
<accession>W8C3C0</accession>
<feature type="compositionally biased region" description="Polar residues" evidence="7">
    <location>
        <begin position="1"/>
        <end position="11"/>
    </location>
</feature>
<dbReference type="GO" id="GO:0008270">
    <property type="term" value="F:zinc ion binding"/>
    <property type="evidence" value="ECO:0007669"/>
    <property type="project" value="UniProtKB-KW"/>
</dbReference>
<proteinExistence type="evidence at transcript level"/>
<keyword evidence="4" id="KW-0255">Endonuclease</keyword>
<name>W8C3C0_CERCA</name>
<protein>
    <submittedName>
        <fullName evidence="11">Transposon Ty3-G Gag-Pol polyprotein</fullName>
    </submittedName>
</protein>
<evidence type="ECO:0000259" key="10">
    <source>
        <dbReference type="PROSITE" id="PS50878"/>
    </source>
</evidence>
<feature type="region of interest" description="Disordered" evidence="7">
    <location>
        <begin position="1"/>
        <end position="26"/>
    </location>
</feature>
<feature type="domain" description="CCHC-type" evidence="8">
    <location>
        <begin position="302"/>
        <end position="318"/>
    </location>
</feature>
<dbReference type="PROSITE" id="PS50158">
    <property type="entry name" value="ZF_CCHC"/>
    <property type="match status" value="2"/>
</dbReference>
<dbReference type="GO" id="GO:0006508">
    <property type="term" value="P:proteolysis"/>
    <property type="evidence" value="ECO:0007669"/>
    <property type="project" value="InterPro"/>
</dbReference>
<keyword evidence="5" id="KW-0378">Hydrolase</keyword>
<sequence>MSNGTKEQQSSTKKKYMLRSQKSQKREVDQIELEVKQLLAEETEEHKTNNNIKYLMETNSEELRERVEIETTEMASSELNELIKLLTSKFENEADNKAAISVDGFSKIVNDFDGKSIPVVKWFEIFESNAEAYELSEKQKYVQARNKIVGVAKLFLETENVNNYEDLKCTLIQEFKRDYDSYQVLKMLSERRKKRDETFHEYMLEMKKIAGLCDMEERAVIRYIVDGLSIPMSAKQNLHSATCYRNLREQYEIYEHISEQNNVLLNRNNFKSITKNTLENNKNCFNCGSKDHKRSECKSNTKCFKCNMFGHISKDCSKNKTFQEKNVNVAICSKRFKTINLDKVELNCLVDTGADVSIMKSEIFYKKFPNHKLHENKVMLTGLGGKLTQPIGYIRGSVRADEVEKIHDFVVVENNAIKVDAIIGFDFVKNCVCKFDEGFTFQKKNVDKVQDELKVYNIDTTELDIDPRFRLEVEKLINEYKPVENIKIPPVIMKIVPNADIKTFRHAPARLPAPEELAVNLQISEWLQNGIIRVSHSEFASRLVVVKKKCGNYRICVDFRQLNSMVLKDCFPVPIVEDVLLKLNKAKCFITMDLENGFFHVPIEENSKKYTAFVTKQGLYEFNQAPFGFCNSPANFVRYVNYIFHDLINDNIMELYIDD</sequence>
<evidence type="ECO:0000256" key="5">
    <source>
        <dbReference type="ARBA" id="ARBA00022801"/>
    </source>
</evidence>
<dbReference type="Pfam" id="PF00098">
    <property type="entry name" value="zf-CCHC"/>
    <property type="match status" value="1"/>
</dbReference>
<dbReference type="Pfam" id="PF00078">
    <property type="entry name" value="RVT_1"/>
    <property type="match status" value="1"/>
</dbReference>
<evidence type="ECO:0000256" key="6">
    <source>
        <dbReference type="PROSITE-ProRule" id="PRU00047"/>
    </source>
</evidence>
<dbReference type="PROSITE" id="PS50878">
    <property type="entry name" value="RT_POL"/>
    <property type="match status" value="1"/>
</dbReference>
<evidence type="ECO:0000256" key="1">
    <source>
        <dbReference type="ARBA" id="ARBA00022679"/>
    </source>
</evidence>
<dbReference type="GO" id="GO:0004190">
    <property type="term" value="F:aspartic-type endopeptidase activity"/>
    <property type="evidence" value="ECO:0007669"/>
    <property type="project" value="InterPro"/>
</dbReference>
<dbReference type="GO" id="GO:0004519">
    <property type="term" value="F:endonuclease activity"/>
    <property type="evidence" value="ECO:0007669"/>
    <property type="project" value="UniProtKB-KW"/>
</dbReference>
<evidence type="ECO:0000256" key="4">
    <source>
        <dbReference type="ARBA" id="ARBA00022759"/>
    </source>
</evidence>
<feature type="domain" description="CCHC-type" evidence="8">
    <location>
        <begin position="284"/>
        <end position="299"/>
    </location>
</feature>
<dbReference type="SUPFAM" id="SSF56672">
    <property type="entry name" value="DNA/RNA polymerases"/>
    <property type="match status" value="1"/>
</dbReference>
<reference evidence="11" key="1">
    <citation type="submission" date="2013-07" db="EMBL/GenBank/DDBJ databases">
        <authorList>
            <person name="Geib S."/>
        </authorList>
    </citation>
    <scope>NUCLEOTIDE SEQUENCE</scope>
</reference>
<dbReference type="PANTHER" id="PTHR37984:SF5">
    <property type="entry name" value="PROTEIN NYNRIN-LIKE"/>
    <property type="match status" value="1"/>
</dbReference>
<dbReference type="InterPro" id="IPR021109">
    <property type="entry name" value="Peptidase_aspartic_dom_sf"/>
</dbReference>
<organism evidence="11">
    <name type="scientific">Ceratitis capitata</name>
    <name type="common">Mediterranean fruit fly</name>
    <name type="synonym">Tephritis capitata</name>
    <dbReference type="NCBI Taxonomy" id="7213"/>
    <lineage>
        <taxon>Eukaryota</taxon>
        <taxon>Metazoa</taxon>
        <taxon>Ecdysozoa</taxon>
        <taxon>Arthropoda</taxon>
        <taxon>Hexapoda</taxon>
        <taxon>Insecta</taxon>
        <taxon>Pterygota</taxon>
        <taxon>Neoptera</taxon>
        <taxon>Endopterygota</taxon>
        <taxon>Diptera</taxon>
        <taxon>Brachycera</taxon>
        <taxon>Muscomorpha</taxon>
        <taxon>Tephritoidea</taxon>
        <taxon>Tephritidae</taxon>
        <taxon>Ceratitis</taxon>
        <taxon>Ceratitis</taxon>
    </lineage>
</organism>
<feature type="non-terminal residue" evidence="11">
    <location>
        <position position="659"/>
    </location>
</feature>
<feature type="domain" description="Reverse transcriptase" evidence="10">
    <location>
        <begin position="527"/>
        <end position="659"/>
    </location>
</feature>
<dbReference type="InterPro" id="IPR001995">
    <property type="entry name" value="Peptidase_A2_cat"/>
</dbReference>
<dbReference type="InterPro" id="IPR001969">
    <property type="entry name" value="Aspartic_peptidase_AS"/>
</dbReference>
<keyword evidence="6" id="KW-0862">Zinc</keyword>
<dbReference type="SMART" id="SM00343">
    <property type="entry name" value="ZnF_C2HC"/>
    <property type="match status" value="2"/>
</dbReference>
<dbReference type="SUPFAM" id="SSF50630">
    <property type="entry name" value="Acid proteases"/>
    <property type="match status" value="1"/>
</dbReference>
<dbReference type="InterPro" id="IPR000477">
    <property type="entry name" value="RT_dom"/>
</dbReference>
<evidence type="ECO:0000259" key="9">
    <source>
        <dbReference type="PROSITE" id="PS50175"/>
    </source>
</evidence>
<evidence type="ECO:0000256" key="3">
    <source>
        <dbReference type="ARBA" id="ARBA00022722"/>
    </source>
</evidence>
<evidence type="ECO:0000256" key="2">
    <source>
        <dbReference type="ARBA" id="ARBA00022695"/>
    </source>
</evidence>
<reference evidence="11" key="2">
    <citation type="journal article" date="2014" name="BMC Genomics">
        <title>A genomic perspective to assessing quality of mass-reared SIT flies used in Mediterranean fruit fly (Ceratitis capitata) eradication in California.</title>
        <authorList>
            <person name="Calla B."/>
            <person name="Hall B."/>
            <person name="Hou S."/>
            <person name="Geib S.M."/>
        </authorList>
    </citation>
    <scope>NUCLEOTIDE SEQUENCE</scope>
</reference>
<dbReference type="InterPro" id="IPR001878">
    <property type="entry name" value="Znf_CCHC"/>
</dbReference>
<dbReference type="EMBL" id="GAMC01002792">
    <property type="protein sequence ID" value="JAC03764.1"/>
    <property type="molecule type" value="mRNA"/>
</dbReference>
<dbReference type="InterPro" id="IPR043128">
    <property type="entry name" value="Rev_trsase/Diguanyl_cyclase"/>
</dbReference>
<dbReference type="PROSITE" id="PS00141">
    <property type="entry name" value="ASP_PROTEASE"/>
    <property type="match status" value="1"/>
</dbReference>
<dbReference type="Pfam" id="PF00077">
    <property type="entry name" value="RVP"/>
    <property type="match status" value="1"/>
</dbReference>
<dbReference type="PANTHER" id="PTHR37984">
    <property type="entry name" value="PROTEIN CBG26694"/>
    <property type="match status" value="1"/>
</dbReference>
<keyword evidence="3" id="KW-0540">Nuclease</keyword>
<keyword evidence="6" id="KW-0863">Zinc-finger</keyword>
<evidence type="ECO:0000256" key="7">
    <source>
        <dbReference type="SAM" id="MobiDB-lite"/>
    </source>
</evidence>
<dbReference type="PROSITE" id="PS50175">
    <property type="entry name" value="ASP_PROT_RETROV"/>
    <property type="match status" value="1"/>
</dbReference>
<dbReference type="GO" id="GO:0003676">
    <property type="term" value="F:nucleic acid binding"/>
    <property type="evidence" value="ECO:0007669"/>
    <property type="project" value="InterPro"/>
</dbReference>
<feature type="domain" description="Peptidase A2" evidence="9">
    <location>
        <begin position="346"/>
        <end position="385"/>
    </location>
</feature>
<dbReference type="InterPro" id="IPR050951">
    <property type="entry name" value="Retrovirus_Pol_polyprotein"/>
</dbReference>
<evidence type="ECO:0000313" key="11">
    <source>
        <dbReference type="EMBL" id="JAC03764.1"/>
    </source>
</evidence>
<dbReference type="GO" id="GO:0071897">
    <property type="term" value="P:DNA biosynthetic process"/>
    <property type="evidence" value="ECO:0007669"/>
    <property type="project" value="UniProtKB-ARBA"/>
</dbReference>
<dbReference type="OrthoDB" id="8057740at2759"/>
<dbReference type="CDD" id="cd01647">
    <property type="entry name" value="RT_LTR"/>
    <property type="match status" value="1"/>
</dbReference>
<dbReference type="Gene3D" id="3.10.10.10">
    <property type="entry name" value="HIV Type 1 Reverse Transcriptase, subunit A, domain 1"/>
    <property type="match status" value="1"/>
</dbReference>
<dbReference type="InterPro" id="IPR036875">
    <property type="entry name" value="Znf_CCHC_sf"/>
</dbReference>
<keyword evidence="2" id="KW-0548">Nucleotidyltransferase</keyword>
<keyword evidence="1" id="KW-0808">Transferase</keyword>
<dbReference type="AlphaFoldDB" id="W8C3C0"/>
<dbReference type="InterPro" id="IPR043502">
    <property type="entry name" value="DNA/RNA_pol_sf"/>
</dbReference>
<dbReference type="SUPFAM" id="SSF57756">
    <property type="entry name" value="Retrovirus zinc finger-like domains"/>
    <property type="match status" value="1"/>
</dbReference>
<dbReference type="GO" id="GO:0016779">
    <property type="term" value="F:nucleotidyltransferase activity"/>
    <property type="evidence" value="ECO:0007669"/>
    <property type="project" value="UniProtKB-KW"/>
</dbReference>
<keyword evidence="6" id="KW-0479">Metal-binding</keyword>
<dbReference type="Gene3D" id="4.10.60.10">
    <property type="entry name" value="Zinc finger, CCHC-type"/>
    <property type="match status" value="1"/>
</dbReference>
<dbReference type="Gene3D" id="2.40.70.10">
    <property type="entry name" value="Acid Proteases"/>
    <property type="match status" value="1"/>
</dbReference>
<dbReference type="Gene3D" id="3.30.70.270">
    <property type="match status" value="1"/>
</dbReference>
<dbReference type="InterPro" id="IPR018061">
    <property type="entry name" value="Retropepsins"/>
</dbReference>